<feature type="transmembrane region" description="Helical" evidence="2">
    <location>
        <begin position="482"/>
        <end position="501"/>
    </location>
</feature>
<dbReference type="GO" id="GO:0005737">
    <property type="term" value="C:cytoplasm"/>
    <property type="evidence" value="ECO:0007669"/>
    <property type="project" value="TreeGrafter"/>
</dbReference>
<dbReference type="PANTHER" id="PTHR34179">
    <property type="entry name" value="TUMOR PROTEIN P53-INDUCIBLE PROTEIN 13"/>
    <property type="match status" value="1"/>
</dbReference>
<evidence type="ECO:0000313" key="5">
    <source>
        <dbReference type="Proteomes" id="UP000694569"/>
    </source>
</evidence>
<sequence>MWRLCFRFFLLLCPGTGARALCDNGRFNIHVDLPEEAAYVCLEALWPFPSKALPSITTKYRQENFSHTCIDTQIVYTSPIPNSGAHRPKAAKYGEYIYCPPQRWLHNLKHGGVAFLYHPCVHPHLKGELSWVARSCMYKHILTPLRSLSIERPLALAAWGSSLEMSHIDLKAVKEWLQVNIFRDHENKIENVLLYDYLLLQPSTMVSDQEDTEICPESPLQVLEITTNKRRWLKKTQLRKRRAASAVHSFKQRATSIDFHHGERPLHSVPSEAQTVANVKFHNPVPPALKTDTDNMPSPVLSVNVTSPSPGAVQPGEDTDNSIRASPINKRDGDVVPEPEFQRNLNSSTNNAKDSSNSSLDSFSAEHFKNMLEKGGNIKKNLLAPKNQEYNSPKSQQDTEHRNYTVRKTQVTSSENLAPKQNGNPVVSAPTSGPDLSSNNKRKCQQEPTANLPPKAHARSGPGHRRKLDVYSSTPRTEEATWAAASLIFLLVLLTVCVLYTQIHKKFQKSQSLYWRSGSTCFETESVATVIKRRLKEGYSKRKKWIGRKKPPVLLYDSLSESSD</sequence>
<evidence type="ECO:0008006" key="6">
    <source>
        <dbReference type="Google" id="ProtNLM"/>
    </source>
</evidence>
<keyword evidence="3" id="KW-0732">Signal</keyword>
<keyword evidence="2" id="KW-0812">Transmembrane</keyword>
<feature type="chain" id="PRO_5034945377" description="Tumor protein p53-inducible protein 13" evidence="3">
    <location>
        <begin position="21"/>
        <end position="564"/>
    </location>
</feature>
<dbReference type="Pfam" id="PF11303">
    <property type="entry name" value="DUF3105"/>
    <property type="match status" value="1"/>
</dbReference>
<name>A0A8C5PPB1_9ANUR</name>
<dbReference type="Ensembl" id="ENSLLET00000026926.1">
    <property type="protein sequence ID" value="ENSLLEP00000025935.1"/>
    <property type="gene ID" value="ENSLLEG00000016454.1"/>
</dbReference>
<organism evidence="4 5">
    <name type="scientific">Leptobrachium leishanense</name>
    <name type="common">Leishan spiny toad</name>
    <dbReference type="NCBI Taxonomy" id="445787"/>
    <lineage>
        <taxon>Eukaryota</taxon>
        <taxon>Metazoa</taxon>
        <taxon>Chordata</taxon>
        <taxon>Craniata</taxon>
        <taxon>Vertebrata</taxon>
        <taxon>Euteleostomi</taxon>
        <taxon>Amphibia</taxon>
        <taxon>Batrachia</taxon>
        <taxon>Anura</taxon>
        <taxon>Pelobatoidea</taxon>
        <taxon>Megophryidae</taxon>
        <taxon>Leptobrachium</taxon>
    </lineage>
</organism>
<dbReference type="InterPro" id="IPR021454">
    <property type="entry name" value="DUF3105"/>
</dbReference>
<dbReference type="OrthoDB" id="5960270at2759"/>
<dbReference type="Proteomes" id="UP000694569">
    <property type="component" value="Unplaced"/>
</dbReference>
<evidence type="ECO:0000313" key="4">
    <source>
        <dbReference type="Ensembl" id="ENSLLEP00000025935.1"/>
    </source>
</evidence>
<accession>A0A8C5PPB1</accession>
<protein>
    <recommendedName>
        <fullName evidence="6">Tumor protein p53-inducible protein 13</fullName>
    </recommendedName>
</protein>
<dbReference type="PANTHER" id="PTHR34179:SF1">
    <property type="entry name" value="TUMOR PROTEIN P53-INDUCIBLE PROTEIN 13"/>
    <property type="match status" value="1"/>
</dbReference>
<proteinExistence type="predicted"/>
<reference evidence="4" key="2">
    <citation type="submission" date="2025-09" db="UniProtKB">
        <authorList>
            <consortium name="Ensembl"/>
        </authorList>
    </citation>
    <scope>IDENTIFICATION</scope>
</reference>
<feature type="region of interest" description="Disordered" evidence="1">
    <location>
        <begin position="283"/>
        <end position="361"/>
    </location>
</feature>
<evidence type="ECO:0000256" key="2">
    <source>
        <dbReference type="SAM" id="Phobius"/>
    </source>
</evidence>
<feature type="compositionally biased region" description="Polar residues" evidence="1">
    <location>
        <begin position="343"/>
        <end position="354"/>
    </location>
</feature>
<evidence type="ECO:0000256" key="1">
    <source>
        <dbReference type="SAM" id="MobiDB-lite"/>
    </source>
</evidence>
<feature type="region of interest" description="Disordered" evidence="1">
    <location>
        <begin position="388"/>
        <end position="472"/>
    </location>
</feature>
<feature type="compositionally biased region" description="Polar residues" evidence="1">
    <location>
        <begin position="406"/>
        <end position="439"/>
    </location>
</feature>
<dbReference type="AlphaFoldDB" id="A0A8C5PPB1"/>
<reference evidence="4" key="1">
    <citation type="submission" date="2025-08" db="UniProtKB">
        <authorList>
            <consortium name="Ensembl"/>
        </authorList>
    </citation>
    <scope>IDENTIFICATION</scope>
</reference>
<keyword evidence="5" id="KW-1185">Reference proteome</keyword>
<dbReference type="GeneTree" id="ENSGT00390000008202"/>
<keyword evidence="2" id="KW-0472">Membrane</keyword>
<keyword evidence="2" id="KW-1133">Transmembrane helix</keyword>
<evidence type="ECO:0000256" key="3">
    <source>
        <dbReference type="SAM" id="SignalP"/>
    </source>
</evidence>
<feature type="compositionally biased region" description="Basic residues" evidence="1">
    <location>
        <begin position="456"/>
        <end position="467"/>
    </location>
</feature>
<feature type="signal peptide" evidence="3">
    <location>
        <begin position="1"/>
        <end position="20"/>
    </location>
</feature>